<dbReference type="Proteomes" id="UP001054889">
    <property type="component" value="Unassembled WGS sequence"/>
</dbReference>
<dbReference type="EMBL" id="BQKI01000071">
    <property type="protein sequence ID" value="GJN15363.1"/>
    <property type="molecule type" value="Genomic_DNA"/>
</dbReference>
<dbReference type="GO" id="GO:0000712">
    <property type="term" value="P:resolution of meiotic recombination intermediates"/>
    <property type="evidence" value="ECO:0007669"/>
    <property type="project" value="InterPro"/>
</dbReference>
<keyword evidence="2" id="KW-1185">Reference proteome</keyword>
<reference evidence="1" key="2">
    <citation type="submission" date="2021-12" db="EMBL/GenBank/DDBJ databases">
        <title>Resequencing data analysis of finger millet.</title>
        <authorList>
            <person name="Hatakeyama M."/>
            <person name="Aluri S."/>
            <person name="Balachadran M.T."/>
            <person name="Sivarajan S.R."/>
            <person name="Poveda L."/>
            <person name="Shimizu-Inatsugi R."/>
            <person name="Schlapbach R."/>
            <person name="Sreeman S.M."/>
            <person name="Shimizu K.K."/>
        </authorList>
    </citation>
    <scope>NUCLEOTIDE SEQUENCE</scope>
</reference>
<proteinExistence type="predicted"/>
<dbReference type="PANTHER" id="PTHR37394:SF1">
    <property type="entry name" value="PROTEIN PARTING DANCERS"/>
    <property type="match status" value="1"/>
</dbReference>
<evidence type="ECO:0000313" key="2">
    <source>
        <dbReference type="Proteomes" id="UP001054889"/>
    </source>
</evidence>
<gene>
    <name evidence="1" type="primary">gb02268</name>
    <name evidence="1" type="ORF">PR202_gb02268</name>
</gene>
<organism evidence="1 2">
    <name type="scientific">Eleusine coracana subsp. coracana</name>
    <dbReference type="NCBI Taxonomy" id="191504"/>
    <lineage>
        <taxon>Eukaryota</taxon>
        <taxon>Viridiplantae</taxon>
        <taxon>Streptophyta</taxon>
        <taxon>Embryophyta</taxon>
        <taxon>Tracheophyta</taxon>
        <taxon>Spermatophyta</taxon>
        <taxon>Magnoliopsida</taxon>
        <taxon>Liliopsida</taxon>
        <taxon>Poales</taxon>
        <taxon>Poaceae</taxon>
        <taxon>PACMAD clade</taxon>
        <taxon>Chloridoideae</taxon>
        <taxon>Cynodonteae</taxon>
        <taxon>Eleusininae</taxon>
        <taxon>Eleusine</taxon>
    </lineage>
</organism>
<dbReference type="AlphaFoldDB" id="A0AAV5DXS4"/>
<protein>
    <submittedName>
        <fullName evidence="1">Uncharacterized protein</fullName>
    </submittedName>
</protein>
<evidence type="ECO:0000313" key="1">
    <source>
        <dbReference type="EMBL" id="GJN15363.1"/>
    </source>
</evidence>
<dbReference type="SUPFAM" id="SSF47781">
    <property type="entry name" value="RuvA domain 2-like"/>
    <property type="match status" value="1"/>
</dbReference>
<name>A0AAV5DXS4_ELECO</name>
<dbReference type="InterPro" id="IPR010994">
    <property type="entry name" value="RuvA_2-like"/>
</dbReference>
<sequence length="365" mass="40857">MGFEVRTADLVTAAHQGWGWRAGEEENAGSAGGERRGYERKWAEEQAQRVFDRPIKAHLRPLPVLSPIAFLLLHSTPFYASTTNEASEAHHARHLQGSHRNSSLVGGPLLLVVLSAASAAWLQLEEVRPDRLLNFGYHCAGRGVCLMSTSWRDKQPPNLINLITTFLAGNSYRLSFCSLSPDFIFNNGGLSVAFLFETCWDTEKEADVFSRVNTLKRQFKHFYVVVTVPTSEQNEAFNHAYFKYGMEVGCPTFVPVHDPEIGFEKVVKIAHARGVCKQQNIISAMKNEREQAVQCLDAFVRVLTSIPGIDSHDANALAQAIGSIEAISKASKEFILENTDLSRDKAERIVRFFRDPQYYLSPKIN</sequence>
<dbReference type="PANTHER" id="PTHR37394">
    <property type="entry name" value="PROTEIN PARTING DANCERS"/>
    <property type="match status" value="1"/>
</dbReference>
<accession>A0AAV5DXS4</accession>
<comment type="caution">
    <text evidence="1">The sequence shown here is derived from an EMBL/GenBank/DDBJ whole genome shotgun (WGS) entry which is preliminary data.</text>
</comment>
<dbReference type="Pfam" id="PF14520">
    <property type="entry name" value="HHH_5"/>
    <property type="match status" value="1"/>
</dbReference>
<reference evidence="1" key="1">
    <citation type="journal article" date="2018" name="DNA Res.">
        <title>Multiple hybrid de novo genome assembly of finger millet, an orphan allotetraploid crop.</title>
        <authorList>
            <person name="Hatakeyama M."/>
            <person name="Aluri S."/>
            <person name="Balachadran M.T."/>
            <person name="Sivarajan S.R."/>
            <person name="Patrignani A."/>
            <person name="Gruter S."/>
            <person name="Poveda L."/>
            <person name="Shimizu-Inatsugi R."/>
            <person name="Baeten J."/>
            <person name="Francoijs K.J."/>
            <person name="Nataraja K.N."/>
            <person name="Reddy Y.A.N."/>
            <person name="Phadnis S."/>
            <person name="Ravikumar R.L."/>
            <person name="Schlapbach R."/>
            <person name="Sreeman S.M."/>
            <person name="Shimizu K.K."/>
        </authorList>
    </citation>
    <scope>NUCLEOTIDE SEQUENCE</scope>
</reference>
<dbReference type="InterPro" id="IPR039172">
    <property type="entry name" value="PTD"/>
</dbReference>
<dbReference type="Gene3D" id="1.10.150.20">
    <property type="entry name" value="5' to 3' exonuclease, C-terminal subdomain"/>
    <property type="match status" value="1"/>
</dbReference>